<dbReference type="EMBL" id="FRBY01000001">
    <property type="protein sequence ID" value="SHL40535.1"/>
    <property type="molecule type" value="Genomic_DNA"/>
</dbReference>
<accession>A0A1M7AD45</accession>
<dbReference type="AlphaFoldDB" id="A0A1M7AD45"/>
<evidence type="ECO:0000313" key="1">
    <source>
        <dbReference type="EMBL" id="SHL40535.1"/>
    </source>
</evidence>
<gene>
    <name evidence="1" type="ORF">SAMN05444366_0621</name>
</gene>
<dbReference type="Proteomes" id="UP000184121">
    <property type="component" value="Unassembled WGS sequence"/>
</dbReference>
<protein>
    <submittedName>
        <fullName evidence="1">Uncharacterized protein</fullName>
    </submittedName>
</protein>
<reference evidence="2" key="1">
    <citation type="submission" date="2016-11" db="EMBL/GenBank/DDBJ databases">
        <authorList>
            <person name="Varghese N."/>
            <person name="Submissions S."/>
        </authorList>
    </citation>
    <scope>NUCLEOTIDE SEQUENCE [LARGE SCALE GENOMIC DNA]</scope>
    <source>
        <strain evidence="2">DSM 1811</strain>
    </source>
</reference>
<dbReference type="RefSeq" id="WP_072970158.1">
    <property type="nucleotide sequence ID" value="NZ_FRBY01000001.1"/>
</dbReference>
<keyword evidence="2" id="KW-1185">Reference proteome</keyword>
<proteinExistence type="predicted"/>
<dbReference type="OrthoDB" id="1357610at2"/>
<name>A0A1M7AD45_9FLAO</name>
<evidence type="ECO:0000313" key="2">
    <source>
        <dbReference type="Proteomes" id="UP000184121"/>
    </source>
</evidence>
<organism evidence="1 2">
    <name type="scientific">Flavobacterium saccharophilum</name>
    <dbReference type="NCBI Taxonomy" id="29534"/>
    <lineage>
        <taxon>Bacteria</taxon>
        <taxon>Pseudomonadati</taxon>
        <taxon>Bacteroidota</taxon>
        <taxon>Flavobacteriia</taxon>
        <taxon>Flavobacteriales</taxon>
        <taxon>Flavobacteriaceae</taxon>
        <taxon>Flavobacterium</taxon>
    </lineage>
</organism>
<sequence>MKINLCLIFLIVVNFVFSQNKEKATHTINFKYEQRPNCVLVKKGLYANKQYLEANFPNLKFELVENNQTSTGFIALKEFSKDDLKKLSSLLSHTSRSIEGSYDPVKNYTKFVIKLDIDYLNNSFAEILNTKFRKHSYSLKIDYNKKKIKYLSSSSAYEETFDESVKEIKFTANNSLNGKFIYKTNNRIYTDSVELNDQYNSKITPYILFSNTDLGVQKIINVEYTIDLKSHSK</sequence>
<dbReference type="STRING" id="29534.SAMN05444366_0621"/>